<evidence type="ECO:0000313" key="3">
    <source>
        <dbReference type="Proteomes" id="UP000309885"/>
    </source>
</evidence>
<evidence type="ECO:0000313" key="2">
    <source>
        <dbReference type="EMBL" id="TLF40600.1"/>
    </source>
</evidence>
<dbReference type="AlphaFoldDB" id="A0A5R8LTZ6"/>
<reference evidence="2 3" key="1">
    <citation type="submission" date="2019-05" db="EMBL/GenBank/DDBJ databases">
        <title>Genome-based reclassification of Lactobacillus casei as Lactobacillus casei subsp. casei. subsp.nov., description of Lactobacillus casei subsp. zeae subsp. nov., and emended description of Lactobacillus casei.</title>
        <authorList>
            <person name="Huang C.-H."/>
        </authorList>
    </citation>
    <scope>NUCLEOTIDE SEQUENCE [LARGE SCALE GENOMIC DNA]</scope>
    <source>
        <strain evidence="2 3">CRBIP24.44</strain>
    </source>
</reference>
<sequence length="257" mass="29748">MDVSIWSGLISGVITAVTAAAFAVNDRRKTHQEFEQQEALQKKLSKQKIDADLKSSERIKWINQVRSETVELLKSYRQLKMEDALYHYKIDKKIDFSDQRPYLTAMNNVKLKTDTLILLFGANNDTNQSLHFDFSAETNVPIFEIADSDHENETQEALKKSRLEDSENQLVFKVLKDKYSNENKNSLIVELLSQTESLLIKASYPDTSNPQVHNYKSRIKLAEYSGIWEVIDKNLREISRIIGLYLKIEWDRAKEGN</sequence>
<dbReference type="RefSeq" id="WP_138130390.1">
    <property type="nucleotide sequence ID" value="NZ_VBWO01000003.1"/>
</dbReference>
<keyword evidence="1" id="KW-1133">Transmembrane helix</keyword>
<name>A0A5R8LTZ6_LACZE</name>
<gene>
    <name evidence="2" type="ORF">FEI15_04820</name>
</gene>
<protein>
    <submittedName>
        <fullName evidence="2">Uncharacterized protein</fullName>
    </submittedName>
</protein>
<proteinExistence type="predicted"/>
<evidence type="ECO:0000256" key="1">
    <source>
        <dbReference type="SAM" id="Phobius"/>
    </source>
</evidence>
<accession>A0A5R8LTZ6</accession>
<comment type="caution">
    <text evidence="2">The sequence shown here is derived from an EMBL/GenBank/DDBJ whole genome shotgun (WGS) entry which is preliminary data.</text>
</comment>
<dbReference type="EMBL" id="VBWO01000003">
    <property type="protein sequence ID" value="TLF40600.1"/>
    <property type="molecule type" value="Genomic_DNA"/>
</dbReference>
<dbReference type="Proteomes" id="UP000309885">
    <property type="component" value="Unassembled WGS sequence"/>
</dbReference>
<organism evidence="2 3">
    <name type="scientific">Lacticaseibacillus zeae</name>
    <name type="common">Lactobacillus zeae</name>
    <dbReference type="NCBI Taxonomy" id="57037"/>
    <lineage>
        <taxon>Bacteria</taxon>
        <taxon>Bacillati</taxon>
        <taxon>Bacillota</taxon>
        <taxon>Bacilli</taxon>
        <taxon>Lactobacillales</taxon>
        <taxon>Lactobacillaceae</taxon>
        <taxon>Lacticaseibacillus</taxon>
    </lineage>
</organism>
<keyword evidence="1" id="KW-0812">Transmembrane</keyword>
<feature type="transmembrane region" description="Helical" evidence="1">
    <location>
        <begin position="6"/>
        <end position="24"/>
    </location>
</feature>
<keyword evidence="1" id="KW-0472">Membrane</keyword>